<sequence length="587" mass="65048" precursor="true">MPRWFALLGACLVLPALAPAQDTPAKAFTSADFEAFLKTTLKLEYEKGDGANGFTYDLVGTPYFASFNDKAKYVNFHVTHPKGRLTAEATLDRINDWNRKAIYSRAFLATGGNGVKYEAVMSLADGATPAQLKAFYDRFNREHADFSKHFGGVKPPPPETTGPPEVVKMGFPAARFDPDDPAKSDTGWEVTWDIPNLTRRGGMSDSRVLRIVSARFSWKDAKKQPRSLVVARNLMLAEAFSQYDNKETCFLDVAKIGTPMLKANKDFLGPLCVGPGKILASTNADHDGKVYQELHYDGLRWMGVYDKVHARGGEKLVLWAAMRSGNYAFLMEYNFTDDGRIVSRLGFTAHNLFDRAVLPKEKGVPHRAMRTKDGDVHAHFGCWRMEFDLHDPDRNLGGGDQNAIQLVSRKFADGKFGLKPLPFPGVDAAGKAVTEPREGKAKWVATEFTTLRAESKAVKNTRGQPIAYDLMSSRTGAASEFLPLGNTKYVDMDFINYDYWVTRTPDVFRHYYKVPLLAAGGRPLAGERATVWHSVGGLHAPRDEDFGPGGVDAARGAALTEWVGFTLKPRNLFDGTPLFTRPIEEAK</sequence>
<feature type="chain" id="PRO_5021808080" evidence="1">
    <location>
        <begin position="21"/>
        <end position="587"/>
    </location>
</feature>
<dbReference type="InterPro" id="IPR019660">
    <property type="entry name" value="Put_sensory_transdc_reg_YbjN"/>
</dbReference>
<dbReference type="GO" id="GO:0009308">
    <property type="term" value="P:amine metabolic process"/>
    <property type="evidence" value="ECO:0007669"/>
    <property type="project" value="InterPro"/>
</dbReference>
<dbReference type="Gene3D" id="2.70.98.20">
    <property type="entry name" value="Copper amine oxidase, catalytic domain"/>
    <property type="match status" value="1"/>
</dbReference>
<keyword evidence="1" id="KW-0732">Signal</keyword>
<dbReference type="AlphaFoldDB" id="A0A517XXC8"/>
<dbReference type="OrthoDB" id="9772590at2"/>
<reference evidence="3 4" key="1">
    <citation type="submission" date="2019-02" db="EMBL/GenBank/DDBJ databases">
        <title>Deep-cultivation of Planctomycetes and their phenomic and genomic characterization uncovers novel biology.</title>
        <authorList>
            <person name="Wiegand S."/>
            <person name="Jogler M."/>
            <person name="Boedeker C."/>
            <person name="Pinto D."/>
            <person name="Vollmers J."/>
            <person name="Rivas-Marin E."/>
            <person name="Kohn T."/>
            <person name="Peeters S.H."/>
            <person name="Heuer A."/>
            <person name="Rast P."/>
            <person name="Oberbeckmann S."/>
            <person name="Bunk B."/>
            <person name="Jeske O."/>
            <person name="Meyerdierks A."/>
            <person name="Storesund J.E."/>
            <person name="Kallscheuer N."/>
            <person name="Luecker S."/>
            <person name="Lage O.M."/>
            <person name="Pohl T."/>
            <person name="Merkel B.J."/>
            <person name="Hornburger P."/>
            <person name="Mueller R.-W."/>
            <person name="Bruemmer F."/>
            <person name="Labrenz M."/>
            <person name="Spormann A.M."/>
            <person name="Op den Camp H."/>
            <person name="Overmann J."/>
            <person name="Amann R."/>
            <person name="Jetten M.S.M."/>
            <person name="Mascher T."/>
            <person name="Medema M.H."/>
            <person name="Devos D.P."/>
            <person name="Kaster A.-K."/>
            <person name="Ovreas L."/>
            <person name="Rohde M."/>
            <person name="Galperin M.Y."/>
            <person name="Jogler C."/>
        </authorList>
    </citation>
    <scope>NUCLEOTIDE SEQUENCE [LARGE SCALE GENOMIC DNA]</scope>
    <source>
        <strain evidence="3 4">ETA_A1</strain>
    </source>
</reference>
<dbReference type="Pfam" id="PF01179">
    <property type="entry name" value="Cu_amine_oxid"/>
    <property type="match status" value="1"/>
</dbReference>
<evidence type="ECO:0000313" key="4">
    <source>
        <dbReference type="Proteomes" id="UP000319576"/>
    </source>
</evidence>
<dbReference type="GO" id="GO:0048038">
    <property type="term" value="F:quinone binding"/>
    <property type="evidence" value="ECO:0007669"/>
    <property type="project" value="InterPro"/>
</dbReference>
<dbReference type="SUPFAM" id="SSF49998">
    <property type="entry name" value="Amine oxidase catalytic domain"/>
    <property type="match status" value="1"/>
</dbReference>
<feature type="signal peptide" evidence="1">
    <location>
        <begin position="1"/>
        <end position="20"/>
    </location>
</feature>
<dbReference type="Proteomes" id="UP000319576">
    <property type="component" value="Chromosome"/>
</dbReference>
<keyword evidence="4" id="KW-1185">Reference proteome</keyword>
<dbReference type="GO" id="GO:0005507">
    <property type="term" value="F:copper ion binding"/>
    <property type="evidence" value="ECO:0007669"/>
    <property type="project" value="InterPro"/>
</dbReference>
<dbReference type="EMBL" id="CP036273">
    <property type="protein sequence ID" value="QDU22145.1"/>
    <property type="molecule type" value="Genomic_DNA"/>
</dbReference>
<dbReference type="RefSeq" id="WP_145241629.1">
    <property type="nucleotide sequence ID" value="NZ_CP036273.1"/>
</dbReference>
<gene>
    <name evidence="3" type="ORF">ETAA1_41210</name>
</gene>
<name>A0A517XXC8_9BACT</name>
<evidence type="ECO:0000256" key="1">
    <source>
        <dbReference type="SAM" id="SignalP"/>
    </source>
</evidence>
<dbReference type="InterPro" id="IPR015798">
    <property type="entry name" value="Cu_amine_oxidase_C"/>
</dbReference>
<evidence type="ECO:0000313" key="3">
    <source>
        <dbReference type="EMBL" id="QDU22145.1"/>
    </source>
</evidence>
<dbReference type="GO" id="GO:0008131">
    <property type="term" value="F:primary methylamine oxidase activity"/>
    <property type="evidence" value="ECO:0007669"/>
    <property type="project" value="InterPro"/>
</dbReference>
<evidence type="ECO:0000259" key="2">
    <source>
        <dbReference type="Pfam" id="PF01179"/>
    </source>
</evidence>
<protein>
    <submittedName>
        <fullName evidence="3">Tyramine oxidase</fullName>
    </submittedName>
</protein>
<dbReference type="InterPro" id="IPR036460">
    <property type="entry name" value="Cu_amine_oxidase_C_sf"/>
</dbReference>
<feature type="domain" description="Copper amine oxidase catalytic" evidence="2">
    <location>
        <begin position="307"/>
        <end position="577"/>
    </location>
</feature>
<dbReference type="Pfam" id="PF10722">
    <property type="entry name" value="YbjN"/>
    <property type="match status" value="1"/>
</dbReference>
<organism evidence="3 4">
    <name type="scientific">Urbifossiella limnaea</name>
    <dbReference type="NCBI Taxonomy" id="2528023"/>
    <lineage>
        <taxon>Bacteria</taxon>
        <taxon>Pseudomonadati</taxon>
        <taxon>Planctomycetota</taxon>
        <taxon>Planctomycetia</taxon>
        <taxon>Gemmatales</taxon>
        <taxon>Gemmataceae</taxon>
        <taxon>Urbifossiella</taxon>
    </lineage>
</organism>
<dbReference type="KEGG" id="uli:ETAA1_41210"/>
<proteinExistence type="predicted"/>
<accession>A0A517XXC8</accession>